<feature type="coiled-coil region" evidence="1">
    <location>
        <begin position="754"/>
        <end position="787"/>
    </location>
</feature>
<evidence type="ECO:0000256" key="2">
    <source>
        <dbReference type="SAM" id="Phobius"/>
    </source>
</evidence>
<evidence type="ECO:0000313" key="6">
    <source>
        <dbReference type="Proteomes" id="UP000223913"/>
    </source>
</evidence>
<comment type="caution">
    <text evidence="5">The sequence shown here is derived from an EMBL/GenBank/DDBJ whole genome shotgun (WGS) entry which is preliminary data.</text>
</comment>
<accession>A0A2D0NDN0</accession>
<dbReference type="InterPro" id="IPR036388">
    <property type="entry name" value="WH-like_DNA-bd_sf"/>
</dbReference>
<keyword evidence="6" id="KW-1185">Reference proteome</keyword>
<dbReference type="Gene3D" id="2.60.40.10">
    <property type="entry name" value="Immunoglobulins"/>
    <property type="match status" value="1"/>
</dbReference>
<dbReference type="SMART" id="SM00421">
    <property type="entry name" value="HTH_LUXR"/>
    <property type="match status" value="1"/>
</dbReference>
<keyword evidence="1" id="KW-0175">Coiled coil</keyword>
<reference evidence="5 6" key="1">
    <citation type="submission" date="2017-10" db="EMBL/GenBank/DDBJ databases">
        <title>The draft genome sequence of Lewinella nigricans NBRC 102662.</title>
        <authorList>
            <person name="Wang K."/>
        </authorList>
    </citation>
    <scope>NUCLEOTIDE SEQUENCE [LARGE SCALE GENOMIC DNA]</scope>
    <source>
        <strain evidence="5 6">NBRC 102662</strain>
    </source>
</reference>
<evidence type="ECO:0000259" key="4">
    <source>
        <dbReference type="SMART" id="SM00421"/>
    </source>
</evidence>
<feature type="transmembrane region" description="Helical" evidence="2">
    <location>
        <begin position="733"/>
        <end position="752"/>
    </location>
</feature>
<dbReference type="Gene3D" id="2.130.10.10">
    <property type="entry name" value="YVTN repeat-like/Quinoprotein amine dehydrogenase"/>
    <property type="match status" value="2"/>
</dbReference>
<dbReference type="EMBL" id="PDUD01000017">
    <property type="protein sequence ID" value="PHN06624.1"/>
    <property type="molecule type" value="Genomic_DNA"/>
</dbReference>
<evidence type="ECO:0000313" key="5">
    <source>
        <dbReference type="EMBL" id="PHN06624.1"/>
    </source>
</evidence>
<dbReference type="AlphaFoldDB" id="A0A2D0NDN0"/>
<feature type="chain" id="PRO_5012767951" description="HTH luxR-type domain-containing protein" evidence="3">
    <location>
        <begin position="23"/>
        <end position="927"/>
    </location>
</feature>
<dbReference type="InterPro" id="IPR015943">
    <property type="entry name" value="WD40/YVTN_repeat-like_dom_sf"/>
</dbReference>
<dbReference type="InterPro" id="IPR011123">
    <property type="entry name" value="Y_Y_Y"/>
</dbReference>
<dbReference type="GO" id="GO:0003677">
    <property type="term" value="F:DNA binding"/>
    <property type="evidence" value="ECO:0007669"/>
    <property type="project" value="InterPro"/>
</dbReference>
<keyword evidence="2" id="KW-0472">Membrane</keyword>
<name>A0A2D0NDN0_FLAN2</name>
<proteinExistence type="predicted"/>
<dbReference type="Pfam" id="PF07495">
    <property type="entry name" value="Y_Y_Y"/>
    <property type="match status" value="1"/>
</dbReference>
<dbReference type="Gene3D" id="1.10.10.10">
    <property type="entry name" value="Winged helix-like DNA-binding domain superfamily/Winged helix DNA-binding domain"/>
    <property type="match status" value="1"/>
</dbReference>
<feature type="domain" description="HTH luxR-type" evidence="4">
    <location>
        <begin position="867"/>
        <end position="924"/>
    </location>
</feature>
<dbReference type="GO" id="GO:0006355">
    <property type="term" value="P:regulation of DNA-templated transcription"/>
    <property type="evidence" value="ECO:0007669"/>
    <property type="project" value="InterPro"/>
</dbReference>
<feature type="signal peptide" evidence="3">
    <location>
        <begin position="1"/>
        <end position="22"/>
    </location>
</feature>
<dbReference type="InterPro" id="IPR013783">
    <property type="entry name" value="Ig-like_fold"/>
</dbReference>
<dbReference type="InterPro" id="IPR000792">
    <property type="entry name" value="Tscrpt_reg_LuxR_C"/>
</dbReference>
<dbReference type="InterPro" id="IPR016032">
    <property type="entry name" value="Sig_transdc_resp-reg_C-effctor"/>
</dbReference>
<dbReference type="SUPFAM" id="SSF46894">
    <property type="entry name" value="C-terminal effector domain of the bipartite response regulators"/>
    <property type="match status" value="1"/>
</dbReference>
<organism evidence="5 6">
    <name type="scientific">Flavilitoribacter nigricans (strain ATCC 23147 / DSM 23189 / NBRC 102662 / NCIMB 1420 / SS-2)</name>
    <name type="common">Lewinella nigricans</name>
    <dbReference type="NCBI Taxonomy" id="1122177"/>
    <lineage>
        <taxon>Bacteria</taxon>
        <taxon>Pseudomonadati</taxon>
        <taxon>Bacteroidota</taxon>
        <taxon>Saprospiria</taxon>
        <taxon>Saprospirales</taxon>
        <taxon>Lewinellaceae</taxon>
        <taxon>Flavilitoribacter</taxon>
    </lineage>
</organism>
<dbReference type="OrthoDB" id="9806995at2"/>
<gene>
    <name evidence="5" type="ORF">CRP01_10005</name>
</gene>
<keyword evidence="2" id="KW-1133">Transmembrane helix</keyword>
<dbReference type="Proteomes" id="UP000223913">
    <property type="component" value="Unassembled WGS sequence"/>
</dbReference>
<sequence length="927" mass="107983">MYRDLTGLAICMLLFSAKLVFAQEVPRVISYDKEEYKAYNQNWGITQTPEGLMYFANSAGLLEYDGQYWRTYPLPDKQILRSVASDGKGKIFSGGYGEFGYWEADENGSLQYYSLQEELEHPQSASEEIWNIVVDSQLVLFHSFSEVYAYDYEQVYRIDDPGLLLFVKKIRDHWIFPLIQDELRTWTPEQGFQILSTGASLSSLRVKGLVTKPEGGFWVGTERAGIFYFDEDNEFNSWPTEVDQELRDFQINRMELLRSGHLAIGTILNGLYVLDQRGRLIYHINKESGLQNNTVLGLWEDHNGNLWLALDKGIDLVMLSQALNFYPDVTGKLGTVYTALVYEGLLYVGTNHGLYVRRFDADEEFQLVEGTQLQVWDLFVKDGQLLCGHNNGTFQIEGRQARRISPISGGWHFEAFPGRDDLLLQSTYTGLVILGKDERGWAFRRRINGLQLPIKKFYFDESGYIWALHSTQGLWRVRLNETLDSINYTETIDESYGLPTTFGLDLVEIDEQLIIRADTSLFRWDPATEALQPLDRFNGVRLPRQRISLLPGNGREWFIATADRLLWYRDSSLLSEFSIKLVPNFEEIIAIDSANYLFCMDNGFALLDTTVVGARSRQLSEPIISRIEVLRPQQRQLVPFRSVYRNGERMLEFSPQERQIRFYFALPFHGEQIQYRYRILNYDDEWSEWSQLALIEIAKLRAGDYTFELQADQGTGITQQAFRVLPHWYETTFAKTVYFLLALLGAFLLWNWHQVRLRKQLQALEDKKEKQLQEERIKARNETLQQDVLRKSQELANSTFNLVRKNEILIQLKEALATGQRKESPKSNKQLIRLIDRHLTDEEDWKIFETNFNQVHEVFFKKLKSEYPDLTPGDLRLAAYLKMNLSSKEIAPLLNISLRGVENKRYRLRRKMELDTDTNLADFLMQY</sequence>
<protein>
    <recommendedName>
        <fullName evidence="4">HTH luxR-type domain-containing protein</fullName>
    </recommendedName>
</protein>
<keyword evidence="2" id="KW-0812">Transmembrane</keyword>
<evidence type="ECO:0000256" key="1">
    <source>
        <dbReference type="SAM" id="Coils"/>
    </source>
</evidence>
<evidence type="ECO:0000256" key="3">
    <source>
        <dbReference type="SAM" id="SignalP"/>
    </source>
</evidence>
<keyword evidence="3" id="KW-0732">Signal</keyword>
<dbReference type="SUPFAM" id="SSF63829">
    <property type="entry name" value="Calcium-dependent phosphotriesterase"/>
    <property type="match status" value="1"/>
</dbReference>